<dbReference type="Pfam" id="PF09835">
    <property type="entry name" value="DUF2062"/>
    <property type="match status" value="1"/>
</dbReference>
<name>A0A0N7LWC5_9RHOB</name>
<evidence type="ECO:0000313" key="5">
    <source>
        <dbReference type="Proteomes" id="UP000051086"/>
    </source>
</evidence>
<gene>
    <name evidence="3" type="ORF">TL5118_02737</name>
    <name evidence="4" type="ORF">TL5120_03895</name>
</gene>
<reference evidence="4 6" key="1">
    <citation type="submission" date="2015-09" db="EMBL/GenBank/DDBJ databases">
        <authorList>
            <consortium name="Swine Surveillance"/>
        </authorList>
    </citation>
    <scope>NUCLEOTIDE SEQUENCE [LARGE SCALE GENOMIC DNA]</scope>
    <source>
        <strain evidence="4 6">5120</strain>
    </source>
</reference>
<evidence type="ECO:0000256" key="1">
    <source>
        <dbReference type="SAM" id="Phobius"/>
    </source>
</evidence>
<dbReference type="PANTHER" id="PTHR40547">
    <property type="entry name" value="SLL0298 PROTEIN"/>
    <property type="match status" value="1"/>
</dbReference>
<feature type="transmembrane region" description="Helical" evidence="1">
    <location>
        <begin position="166"/>
        <end position="190"/>
    </location>
</feature>
<dbReference type="OrthoDB" id="7360463at2"/>
<dbReference type="RefSeq" id="WP_058245207.1">
    <property type="nucleotide sequence ID" value="NZ_CYSB01000035.1"/>
</dbReference>
<reference evidence="3 5" key="2">
    <citation type="submission" date="2015-09" db="EMBL/GenBank/DDBJ databases">
        <authorList>
            <person name="Rodrigo-Torres L."/>
            <person name="Arahal D.R."/>
        </authorList>
    </citation>
    <scope>NUCLEOTIDE SEQUENCE [LARGE SCALE GENOMIC DNA]</scope>
    <source>
        <strain evidence="3 5">CECT 5118</strain>
    </source>
</reference>
<dbReference type="Proteomes" id="UP000051887">
    <property type="component" value="Unassembled WGS sequence"/>
</dbReference>
<proteinExistence type="predicted"/>
<protein>
    <recommendedName>
        <fullName evidence="2">DUF2062 domain-containing protein</fullName>
    </recommendedName>
</protein>
<evidence type="ECO:0000313" key="4">
    <source>
        <dbReference type="EMBL" id="CUH74077.1"/>
    </source>
</evidence>
<dbReference type="PANTHER" id="PTHR40547:SF1">
    <property type="entry name" value="SLL0298 PROTEIN"/>
    <property type="match status" value="1"/>
</dbReference>
<evidence type="ECO:0000313" key="3">
    <source>
        <dbReference type="EMBL" id="CUH68714.1"/>
    </source>
</evidence>
<keyword evidence="1" id="KW-1133">Transmembrane helix</keyword>
<organism evidence="4 6">
    <name type="scientific">Thalassovita autumnalis</name>
    <dbReference type="NCBI Taxonomy" id="2072972"/>
    <lineage>
        <taxon>Bacteria</taxon>
        <taxon>Pseudomonadati</taxon>
        <taxon>Pseudomonadota</taxon>
        <taxon>Alphaproteobacteria</taxon>
        <taxon>Rhodobacterales</taxon>
        <taxon>Roseobacteraceae</taxon>
        <taxon>Thalassovita</taxon>
    </lineage>
</organism>
<dbReference type="AlphaFoldDB" id="A0A0N7LWC5"/>
<feature type="transmembrane region" description="Helical" evidence="1">
    <location>
        <begin position="80"/>
        <end position="100"/>
    </location>
</feature>
<keyword evidence="1" id="KW-0472">Membrane</keyword>
<dbReference type="EMBL" id="CYSB01000035">
    <property type="protein sequence ID" value="CUH68714.1"/>
    <property type="molecule type" value="Genomic_DNA"/>
</dbReference>
<dbReference type="Proteomes" id="UP000051086">
    <property type="component" value="Unassembled WGS sequence"/>
</dbReference>
<evidence type="ECO:0000259" key="2">
    <source>
        <dbReference type="Pfam" id="PF09835"/>
    </source>
</evidence>
<accession>A0A0N7LWC5</accession>
<sequence>MVFKRRDKRPIWRIVFEFFWPRGGWGRAARYVKHRLHRLPDSPEKIARGIFAGVFTTFTPFYGMHFVVAAILSTLMRGNVLASLLATFFGNPLTYVPIVMTSMQTGYWMLGMDGRQLGFGRHAEGDPATVGERFLQAGDAFWDNFRALFTGAKMDWSDLSVFYDEVFYPFMIGGIVPGIIAGAICYYISVPLIRAYQNRRKGALKAKLDGLAKKAHLKADDRSKPD</sequence>
<feature type="domain" description="DUF2062" evidence="2">
    <location>
        <begin position="27"/>
        <end position="200"/>
    </location>
</feature>
<dbReference type="EMBL" id="CYSC01000044">
    <property type="protein sequence ID" value="CUH74077.1"/>
    <property type="molecule type" value="Genomic_DNA"/>
</dbReference>
<keyword evidence="1" id="KW-0812">Transmembrane</keyword>
<keyword evidence="5" id="KW-1185">Reference proteome</keyword>
<feature type="transmembrane region" description="Helical" evidence="1">
    <location>
        <begin position="50"/>
        <end position="73"/>
    </location>
</feature>
<dbReference type="InterPro" id="IPR018639">
    <property type="entry name" value="DUF2062"/>
</dbReference>
<evidence type="ECO:0000313" key="6">
    <source>
        <dbReference type="Proteomes" id="UP000051887"/>
    </source>
</evidence>